<dbReference type="AlphaFoldDB" id="A0A915KR68"/>
<keyword evidence="1" id="KW-1185">Reference proteome</keyword>
<protein>
    <submittedName>
        <fullName evidence="2">Uncharacterized protein</fullName>
    </submittedName>
</protein>
<sequence>MNKKCHGKNETLSTCKHCKEFGTLRKDKVEWNTVFYSENHTEIFHDLKRLNAGSVARRKFPARPI</sequence>
<evidence type="ECO:0000313" key="2">
    <source>
        <dbReference type="WBParaSite" id="nRc.2.0.1.t40183-RA"/>
    </source>
</evidence>
<evidence type="ECO:0000313" key="1">
    <source>
        <dbReference type="Proteomes" id="UP000887565"/>
    </source>
</evidence>
<accession>A0A915KR68</accession>
<dbReference type="WBParaSite" id="nRc.2.0.1.t40183-RA">
    <property type="protein sequence ID" value="nRc.2.0.1.t40183-RA"/>
    <property type="gene ID" value="nRc.2.0.1.g40183"/>
</dbReference>
<proteinExistence type="predicted"/>
<reference evidence="2" key="1">
    <citation type="submission" date="2022-11" db="UniProtKB">
        <authorList>
            <consortium name="WormBaseParasite"/>
        </authorList>
    </citation>
    <scope>IDENTIFICATION</scope>
</reference>
<dbReference type="Proteomes" id="UP000887565">
    <property type="component" value="Unplaced"/>
</dbReference>
<name>A0A915KR68_ROMCU</name>
<organism evidence="1 2">
    <name type="scientific">Romanomermis culicivorax</name>
    <name type="common">Nematode worm</name>
    <dbReference type="NCBI Taxonomy" id="13658"/>
    <lineage>
        <taxon>Eukaryota</taxon>
        <taxon>Metazoa</taxon>
        <taxon>Ecdysozoa</taxon>
        <taxon>Nematoda</taxon>
        <taxon>Enoplea</taxon>
        <taxon>Dorylaimia</taxon>
        <taxon>Mermithida</taxon>
        <taxon>Mermithoidea</taxon>
        <taxon>Mermithidae</taxon>
        <taxon>Romanomermis</taxon>
    </lineage>
</organism>